<comment type="catalytic activity">
    <reaction evidence="4 5">
        <text>L-cysteine + L-glutamate + ATP = gamma-L-glutamyl-L-cysteine + ADP + phosphate + H(+)</text>
        <dbReference type="Rhea" id="RHEA:13285"/>
        <dbReference type="ChEBI" id="CHEBI:15378"/>
        <dbReference type="ChEBI" id="CHEBI:29985"/>
        <dbReference type="ChEBI" id="CHEBI:30616"/>
        <dbReference type="ChEBI" id="CHEBI:35235"/>
        <dbReference type="ChEBI" id="CHEBI:43474"/>
        <dbReference type="ChEBI" id="CHEBI:58173"/>
        <dbReference type="ChEBI" id="CHEBI:456216"/>
        <dbReference type="EC" id="6.3.2.2"/>
    </reaction>
</comment>
<evidence type="ECO:0000256" key="1">
    <source>
        <dbReference type="ARBA" id="ARBA00022598"/>
    </source>
</evidence>
<dbReference type="PANTHER" id="PTHR34378:SF1">
    <property type="entry name" value="GLUTAMATE--CYSTEINE LIGASE, CHLOROPLASTIC"/>
    <property type="match status" value="1"/>
</dbReference>
<dbReference type="RefSeq" id="WP_204845723.1">
    <property type="nucleotide sequence ID" value="NZ_JAFBCL010000001.1"/>
</dbReference>
<evidence type="ECO:0000256" key="5">
    <source>
        <dbReference type="PIRNR" id="PIRNR017901"/>
    </source>
</evidence>
<gene>
    <name evidence="6" type="ORF">JOE68_006036</name>
</gene>
<keyword evidence="1 5" id="KW-0436">Ligase</keyword>
<dbReference type="InterPro" id="IPR006336">
    <property type="entry name" value="GCS2"/>
</dbReference>
<comment type="caution">
    <text evidence="6">The sequence shown here is derived from an EMBL/GenBank/DDBJ whole genome shotgun (WGS) entry which is preliminary data.</text>
</comment>
<dbReference type="InterPro" id="IPR035434">
    <property type="entry name" value="GCL_bact_plant"/>
</dbReference>
<evidence type="ECO:0000313" key="7">
    <source>
        <dbReference type="Proteomes" id="UP001195724"/>
    </source>
</evidence>
<dbReference type="Proteomes" id="UP001195724">
    <property type="component" value="Unassembled WGS sequence"/>
</dbReference>
<evidence type="ECO:0000256" key="3">
    <source>
        <dbReference type="ARBA" id="ARBA00022840"/>
    </source>
</evidence>
<keyword evidence="7" id="KW-1185">Reference proteome</keyword>
<reference evidence="6 7" key="1">
    <citation type="submission" date="2021-01" db="EMBL/GenBank/DDBJ databases">
        <title>Sequencing the genomes of 1000 actinobacteria strains.</title>
        <authorList>
            <person name="Klenk H.-P."/>
        </authorList>
    </citation>
    <scope>NUCLEOTIDE SEQUENCE [LARGE SCALE GENOMIC DNA]</scope>
    <source>
        <strain evidence="6 7">DSM 44581</strain>
    </source>
</reference>
<dbReference type="Gene3D" id="3.30.590.20">
    <property type="match status" value="1"/>
</dbReference>
<dbReference type="EC" id="6.3.2.2" evidence="5"/>
<keyword evidence="2 5" id="KW-0547">Nucleotide-binding</keyword>
<proteinExistence type="inferred from homology"/>
<protein>
    <recommendedName>
        <fullName evidence="5">Glutamate--cysteine ligase</fullName>
        <ecNumber evidence="5">6.3.2.2</ecNumber>
    </recommendedName>
</protein>
<evidence type="ECO:0000313" key="6">
    <source>
        <dbReference type="EMBL" id="MBM7815171.1"/>
    </source>
</evidence>
<comment type="function">
    <text evidence="5">Catalyzes the synthesis of gamma-glutamylcysteine (gamma-GC).</text>
</comment>
<keyword evidence="3 5" id="KW-0067">ATP-binding</keyword>
<dbReference type="PIRSF" id="PIRSF017901">
    <property type="entry name" value="GCL"/>
    <property type="match status" value="1"/>
</dbReference>
<comment type="similarity">
    <text evidence="5">Belongs to the glutamate--cysteine ligase type 2 family. EgtA subfamily.</text>
</comment>
<evidence type="ECO:0000256" key="2">
    <source>
        <dbReference type="ARBA" id="ARBA00022741"/>
    </source>
</evidence>
<dbReference type="PANTHER" id="PTHR34378">
    <property type="entry name" value="GLUTAMATE--CYSTEINE LIGASE, CHLOROPLASTIC"/>
    <property type="match status" value="1"/>
</dbReference>
<dbReference type="EMBL" id="JAFBCL010000001">
    <property type="protein sequence ID" value="MBM7815171.1"/>
    <property type="molecule type" value="Genomic_DNA"/>
</dbReference>
<dbReference type="InterPro" id="IPR014746">
    <property type="entry name" value="Gln_synth/guanido_kin_cat_dom"/>
</dbReference>
<evidence type="ECO:0000256" key="4">
    <source>
        <dbReference type="ARBA" id="ARBA00048819"/>
    </source>
</evidence>
<sequence length="452" mass="48759">MPSSTTKSLSRAELASLFTKSGETRELIGVEIENAVVDPQTGMAAPYADRNGVRDLLRVVQAETGGEPLHDGEHLTGVRTGDGTEITLEHGGALEYASPPVADLATAVTGLRQAVDHLAEVARGLGLAVLPGANLPFNRLADVPWVPKPRGALMRGFFDDLGDAGSLGQVVMALTLSTQATLDYTSADDLAEKVRVHVAASPVVAALFVNSPLEGGELTGLQSRRCQGWLRTDPRRCGLLPVGLRDRMTAEDFVEWALGLPMIYHRTADGAYRAAGGSAFGELLERGFPDGSMPTWDDWTSHLSQVWTEVRVRRTLELRAADGPAYPHVQAVPALWVGLTYHRPSRLAAWELLRHHTAAELRQAIRDVPARGLSAAAGGVPVRELGRELLRLARAGLAARVAAGLERAEVLGYLDPVEEVVETGTTFADRVIRRWEGEFGRDPARYVAAYRV</sequence>
<name>A0ABS2SJE5_9PSEU</name>
<accession>A0ABS2SJE5</accession>
<dbReference type="GO" id="GO:0004357">
    <property type="term" value="F:glutamate-cysteine ligase activity"/>
    <property type="evidence" value="ECO:0007669"/>
    <property type="project" value="UniProtKB-EC"/>
</dbReference>
<dbReference type="Pfam" id="PF04107">
    <property type="entry name" value="GCS2"/>
    <property type="match status" value="1"/>
</dbReference>
<dbReference type="SUPFAM" id="SSF55931">
    <property type="entry name" value="Glutamine synthetase/guanido kinase"/>
    <property type="match status" value="1"/>
</dbReference>
<organism evidence="6 7">
    <name type="scientific">Saccharothrix algeriensis</name>
    <dbReference type="NCBI Taxonomy" id="173560"/>
    <lineage>
        <taxon>Bacteria</taxon>
        <taxon>Bacillati</taxon>
        <taxon>Actinomycetota</taxon>
        <taxon>Actinomycetes</taxon>
        <taxon>Pseudonocardiales</taxon>
        <taxon>Pseudonocardiaceae</taxon>
        <taxon>Saccharothrix</taxon>
    </lineage>
</organism>